<dbReference type="InterPro" id="IPR027417">
    <property type="entry name" value="P-loop_NTPase"/>
</dbReference>
<evidence type="ECO:0000313" key="3">
    <source>
        <dbReference type="Proteomes" id="UP000256645"/>
    </source>
</evidence>
<organism evidence="2 3">
    <name type="scientific">Coleophoma cylindrospora</name>
    <dbReference type="NCBI Taxonomy" id="1849047"/>
    <lineage>
        <taxon>Eukaryota</taxon>
        <taxon>Fungi</taxon>
        <taxon>Dikarya</taxon>
        <taxon>Ascomycota</taxon>
        <taxon>Pezizomycotina</taxon>
        <taxon>Leotiomycetes</taxon>
        <taxon>Helotiales</taxon>
        <taxon>Dermateaceae</taxon>
        <taxon>Coleophoma</taxon>
    </lineage>
</organism>
<dbReference type="GO" id="GO:0005524">
    <property type="term" value="F:ATP binding"/>
    <property type="evidence" value="ECO:0007669"/>
    <property type="project" value="InterPro"/>
</dbReference>
<proteinExistence type="predicted"/>
<dbReference type="EMBL" id="PDLM01000005">
    <property type="protein sequence ID" value="RDW76993.1"/>
    <property type="molecule type" value="Genomic_DNA"/>
</dbReference>
<dbReference type="STRING" id="1849047.A0A3D8RSG1"/>
<sequence>MWKSLAPQLPFVTKVRGQSSANTSTTPPQEIVEPAAPVLGKDADFGSFAVVKTFYEGENSRPNAYNWVDTPPKQLDKKVAKENDRVAIKVFKIKDQSQETIAGWTPLKIHAIELQSSVLVMALKEILVAENLFLEVTEVARFQEPFKPLFFCYDKIMALKDETNGDTVLGQHLQLLCQVMGELFGELMLQLKNLRASGLISYRLAWTYFPRNSSIFSTNDAATRVCRVLSTEYVDFHHSPYLEVHCEEICFDGEAFAWKPLKLSIPKFRGNVPVNSLSNYPLPFHPDPESVIARVKSRAKRAMEYQGLIYCEYSGLGILDKGDCVEKHNVSSRILIDNLGYHKHYEGVARKELFTSQIPLPRLHMDFQRGTNEVPAQQNTYLQPISQEQQQKNKEGLLAQEQDLVFVSPMLRGFSLKNKLWLNFFVDDITPVVWNDEAYGHLVYPEEQKDLVLTFVETHHRLGTSIDDVIMGKGQGLIVLLSGPPGTGKTLTAEAVADKTRRPLYYLQAEDLGTNATYLGPKIKKVFEMATEWNAVILLDEADVFMAKRSPADIARNELVSIFLRELEYFRGIIFLTTNLYASIDVAFRSRVNIHLVFHPLSVSSRLAVWQKFLSRLPAATTALSDADLHQLARWDLNGREIMNTLKTVRTWCACKGFEMTLARLESGIKVTAPQATKGEV</sequence>
<protein>
    <submittedName>
        <fullName evidence="2">ATPase-2</fullName>
    </submittedName>
</protein>
<dbReference type="SUPFAM" id="SSF52540">
    <property type="entry name" value="P-loop containing nucleoside triphosphate hydrolases"/>
    <property type="match status" value="1"/>
</dbReference>
<dbReference type="OrthoDB" id="10042665at2759"/>
<dbReference type="InterPro" id="IPR054289">
    <property type="entry name" value="DUF7025"/>
</dbReference>
<dbReference type="Pfam" id="PF22942">
    <property type="entry name" value="DUF7025"/>
    <property type="match status" value="1"/>
</dbReference>
<comment type="caution">
    <text evidence="2">The sequence shown here is derived from an EMBL/GenBank/DDBJ whole genome shotgun (WGS) entry which is preliminary data.</text>
</comment>
<dbReference type="Proteomes" id="UP000256645">
    <property type="component" value="Unassembled WGS sequence"/>
</dbReference>
<dbReference type="Gene3D" id="3.40.50.300">
    <property type="entry name" value="P-loop containing nucleotide triphosphate hydrolases"/>
    <property type="match status" value="1"/>
</dbReference>
<dbReference type="GO" id="GO:0016887">
    <property type="term" value="F:ATP hydrolysis activity"/>
    <property type="evidence" value="ECO:0007669"/>
    <property type="project" value="InterPro"/>
</dbReference>
<evidence type="ECO:0000313" key="2">
    <source>
        <dbReference type="EMBL" id="RDW76993.1"/>
    </source>
</evidence>
<gene>
    <name evidence="2" type="ORF">BP6252_05046</name>
</gene>
<dbReference type="SMART" id="SM00382">
    <property type="entry name" value="AAA"/>
    <property type="match status" value="1"/>
</dbReference>
<dbReference type="InterPro" id="IPR003593">
    <property type="entry name" value="AAA+_ATPase"/>
</dbReference>
<dbReference type="PANTHER" id="PTHR46411">
    <property type="entry name" value="FAMILY ATPASE, PUTATIVE-RELATED"/>
    <property type="match status" value="1"/>
</dbReference>
<dbReference type="PANTHER" id="PTHR46411:SF3">
    <property type="entry name" value="AAA+ ATPASE DOMAIN-CONTAINING PROTEIN"/>
    <property type="match status" value="1"/>
</dbReference>
<feature type="domain" description="AAA+ ATPase" evidence="1">
    <location>
        <begin position="475"/>
        <end position="602"/>
    </location>
</feature>
<accession>A0A3D8RSG1</accession>
<dbReference type="InterPro" id="IPR003959">
    <property type="entry name" value="ATPase_AAA_core"/>
</dbReference>
<dbReference type="Pfam" id="PF00004">
    <property type="entry name" value="AAA"/>
    <property type="match status" value="1"/>
</dbReference>
<name>A0A3D8RSG1_9HELO</name>
<evidence type="ECO:0000259" key="1">
    <source>
        <dbReference type="SMART" id="SM00382"/>
    </source>
</evidence>
<dbReference type="AlphaFoldDB" id="A0A3D8RSG1"/>
<dbReference type="CDD" id="cd19481">
    <property type="entry name" value="RecA-like_protease"/>
    <property type="match status" value="1"/>
</dbReference>
<keyword evidence="3" id="KW-1185">Reference proteome</keyword>
<reference evidence="2 3" key="1">
    <citation type="journal article" date="2018" name="IMA Fungus">
        <title>IMA Genome-F 9: Draft genome sequence of Annulohypoxylon stygium, Aspergillus mulundensis, Berkeleyomyces basicola (syn. Thielaviopsis basicola), Ceratocystis smalleyi, two Cercospora beticola strains, Coleophoma cylindrospora, Fusarium fracticaudum, Phialophora cf. hyalina, and Morchella septimelata.</title>
        <authorList>
            <person name="Wingfield B.D."/>
            <person name="Bills G.F."/>
            <person name="Dong Y."/>
            <person name="Huang W."/>
            <person name="Nel W.J."/>
            <person name="Swalarsk-Parry B.S."/>
            <person name="Vaghefi N."/>
            <person name="Wilken P.M."/>
            <person name="An Z."/>
            <person name="de Beer Z.W."/>
            <person name="De Vos L."/>
            <person name="Chen L."/>
            <person name="Duong T.A."/>
            <person name="Gao Y."/>
            <person name="Hammerbacher A."/>
            <person name="Kikkert J.R."/>
            <person name="Li Y."/>
            <person name="Li H."/>
            <person name="Li K."/>
            <person name="Li Q."/>
            <person name="Liu X."/>
            <person name="Ma X."/>
            <person name="Naidoo K."/>
            <person name="Pethybridge S.J."/>
            <person name="Sun J."/>
            <person name="Steenkamp E.T."/>
            <person name="van der Nest M.A."/>
            <person name="van Wyk S."/>
            <person name="Wingfield M.J."/>
            <person name="Xiong C."/>
            <person name="Yue Q."/>
            <person name="Zhang X."/>
        </authorList>
    </citation>
    <scope>NUCLEOTIDE SEQUENCE [LARGE SCALE GENOMIC DNA]</scope>
    <source>
        <strain evidence="2 3">BP6252</strain>
    </source>
</reference>